<dbReference type="Proteomes" id="UP001107558">
    <property type="component" value="Chromosome 1"/>
</dbReference>
<evidence type="ECO:0000313" key="2">
    <source>
        <dbReference type="Proteomes" id="UP001107558"/>
    </source>
</evidence>
<dbReference type="EMBL" id="JADBJN010000001">
    <property type="protein sequence ID" value="KAG5685158.1"/>
    <property type="molecule type" value="Genomic_DNA"/>
</dbReference>
<reference evidence="1" key="1">
    <citation type="submission" date="2021-03" db="EMBL/GenBank/DDBJ databases">
        <title>Chromosome level genome of the anhydrobiotic midge Polypedilum vanderplanki.</title>
        <authorList>
            <person name="Yoshida Y."/>
            <person name="Kikawada T."/>
            <person name="Gusev O."/>
        </authorList>
    </citation>
    <scope>NUCLEOTIDE SEQUENCE</scope>
    <source>
        <strain evidence="1">NIAS01</strain>
        <tissue evidence="1">Whole body or cell culture</tissue>
    </source>
</reference>
<gene>
    <name evidence="1" type="ORF">PVAND_014350</name>
</gene>
<proteinExistence type="predicted"/>
<sequence>MSFSEEISLKNEVSSEIIESIAEEDYNKNEGFIVKFNQAYEKWKFEHEMNVNSCILQKLDFPSIHSLLRESAQGKKFLATN</sequence>
<keyword evidence="2" id="KW-1185">Reference proteome</keyword>
<protein>
    <submittedName>
        <fullName evidence="1">Uncharacterized protein</fullName>
    </submittedName>
</protein>
<evidence type="ECO:0000313" key="1">
    <source>
        <dbReference type="EMBL" id="KAG5685158.1"/>
    </source>
</evidence>
<comment type="caution">
    <text evidence="1">The sequence shown here is derived from an EMBL/GenBank/DDBJ whole genome shotgun (WGS) entry which is preliminary data.</text>
</comment>
<organism evidence="1 2">
    <name type="scientific">Polypedilum vanderplanki</name>
    <name type="common">Sleeping chironomid midge</name>
    <dbReference type="NCBI Taxonomy" id="319348"/>
    <lineage>
        <taxon>Eukaryota</taxon>
        <taxon>Metazoa</taxon>
        <taxon>Ecdysozoa</taxon>
        <taxon>Arthropoda</taxon>
        <taxon>Hexapoda</taxon>
        <taxon>Insecta</taxon>
        <taxon>Pterygota</taxon>
        <taxon>Neoptera</taxon>
        <taxon>Endopterygota</taxon>
        <taxon>Diptera</taxon>
        <taxon>Nematocera</taxon>
        <taxon>Chironomoidea</taxon>
        <taxon>Chironomidae</taxon>
        <taxon>Chironominae</taxon>
        <taxon>Polypedilum</taxon>
        <taxon>Polypedilum</taxon>
    </lineage>
</organism>
<dbReference type="AlphaFoldDB" id="A0A9J6CTK1"/>
<name>A0A9J6CTK1_POLVA</name>
<accession>A0A9J6CTK1</accession>